<dbReference type="STRING" id="1817828.A2722_00205"/>
<evidence type="ECO:0000313" key="3">
    <source>
        <dbReference type="Proteomes" id="UP000178377"/>
    </source>
</evidence>
<dbReference type="Proteomes" id="UP000178377">
    <property type="component" value="Unassembled WGS sequence"/>
</dbReference>
<accession>A0A1F5PHK5</accession>
<feature type="transmembrane region" description="Helical" evidence="1">
    <location>
        <begin position="40"/>
        <end position="60"/>
    </location>
</feature>
<organism evidence="2 3">
    <name type="scientific">Candidatus Doudnabacteria bacterium RIFCSPHIGHO2_01_FULL_50_11</name>
    <dbReference type="NCBI Taxonomy" id="1817828"/>
    <lineage>
        <taxon>Bacteria</taxon>
        <taxon>Candidatus Doudnaibacteriota</taxon>
    </lineage>
</organism>
<keyword evidence="1" id="KW-0812">Transmembrane</keyword>
<gene>
    <name evidence="2" type="ORF">A2722_00205</name>
</gene>
<protein>
    <submittedName>
        <fullName evidence="2">Uncharacterized protein</fullName>
    </submittedName>
</protein>
<keyword evidence="1" id="KW-1133">Transmembrane helix</keyword>
<keyword evidence="1" id="KW-0472">Membrane</keyword>
<evidence type="ECO:0000313" key="2">
    <source>
        <dbReference type="EMBL" id="OGE89408.1"/>
    </source>
</evidence>
<feature type="transmembrane region" description="Helical" evidence="1">
    <location>
        <begin position="80"/>
        <end position="99"/>
    </location>
</feature>
<reference evidence="2 3" key="1">
    <citation type="journal article" date="2016" name="Nat. Commun.">
        <title>Thousands of microbial genomes shed light on interconnected biogeochemical processes in an aquifer system.</title>
        <authorList>
            <person name="Anantharaman K."/>
            <person name="Brown C.T."/>
            <person name="Hug L.A."/>
            <person name="Sharon I."/>
            <person name="Castelle C.J."/>
            <person name="Probst A.J."/>
            <person name="Thomas B.C."/>
            <person name="Singh A."/>
            <person name="Wilkins M.J."/>
            <person name="Karaoz U."/>
            <person name="Brodie E.L."/>
            <person name="Williams K.H."/>
            <person name="Hubbard S.S."/>
            <person name="Banfield J.F."/>
        </authorList>
    </citation>
    <scope>NUCLEOTIDE SEQUENCE [LARGE SCALE GENOMIC DNA]</scope>
</reference>
<evidence type="ECO:0000256" key="1">
    <source>
        <dbReference type="SAM" id="Phobius"/>
    </source>
</evidence>
<feature type="transmembrane region" description="Helical" evidence="1">
    <location>
        <begin position="12"/>
        <end position="34"/>
    </location>
</feature>
<proteinExistence type="predicted"/>
<dbReference type="AlphaFoldDB" id="A0A1F5PHK5"/>
<dbReference type="EMBL" id="MFEO01000021">
    <property type="protein sequence ID" value="OGE89408.1"/>
    <property type="molecule type" value="Genomic_DNA"/>
</dbReference>
<name>A0A1F5PHK5_9BACT</name>
<comment type="caution">
    <text evidence="2">The sequence shown here is derived from an EMBL/GenBank/DDBJ whole genome shotgun (WGS) entry which is preliminary data.</text>
</comment>
<sequence>MLPTYQEDKTAHVFLVSMMGLAGICVGTLMYPAVEHGWSTIFFSLSLVELMSMFIVLAYARLPAFLWPEDFMGSAERRGIQTYLGCFSITLIYFIGLQLW</sequence>